<organism evidence="7 8">
    <name type="scientific">Pedobacter miscanthi</name>
    <dbReference type="NCBI Taxonomy" id="2259170"/>
    <lineage>
        <taxon>Bacteria</taxon>
        <taxon>Pseudomonadati</taxon>
        <taxon>Bacteroidota</taxon>
        <taxon>Sphingobacteriia</taxon>
        <taxon>Sphingobacteriales</taxon>
        <taxon>Sphingobacteriaceae</taxon>
        <taxon>Pedobacter</taxon>
    </lineage>
</organism>
<dbReference type="CDD" id="cd08999">
    <property type="entry name" value="GH43_ABN-like"/>
    <property type="match status" value="1"/>
</dbReference>
<dbReference type="SUPFAM" id="SSF75005">
    <property type="entry name" value="Arabinanase/levansucrase/invertase"/>
    <property type="match status" value="1"/>
</dbReference>
<dbReference type="InterPro" id="IPR023296">
    <property type="entry name" value="Glyco_hydro_beta-prop_sf"/>
</dbReference>
<protein>
    <submittedName>
        <fullName evidence="7">Beta-xylosidase</fullName>
    </submittedName>
</protein>
<gene>
    <name evidence="7" type="ORF">DRW42_05915</name>
</gene>
<comment type="caution">
    <text evidence="7">The sequence shown here is derived from an EMBL/GenBank/DDBJ whole genome shotgun (WGS) entry which is preliminary data.</text>
</comment>
<evidence type="ECO:0000256" key="5">
    <source>
        <dbReference type="PIRSR" id="PIRSR606710-2"/>
    </source>
</evidence>
<evidence type="ECO:0000256" key="1">
    <source>
        <dbReference type="ARBA" id="ARBA00009865"/>
    </source>
</evidence>
<comment type="similarity">
    <text evidence="1 6">Belongs to the glycosyl hydrolase 43 family.</text>
</comment>
<dbReference type="InterPro" id="IPR006710">
    <property type="entry name" value="Glyco_hydro_43"/>
</dbReference>
<dbReference type="GO" id="GO:0004553">
    <property type="term" value="F:hydrolase activity, hydrolyzing O-glycosyl compounds"/>
    <property type="evidence" value="ECO:0007669"/>
    <property type="project" value="InterPro"/>
</dbReference>
<evidence type="ECO:0000256" key="6">
    <source>
        <dbReference type="RuleBase" id="RU361187"/>
    </source>
</evidence>
<dbReference type="PANTHER" id="PTHR42812">
    <property type="entry name" value="BETA-XYLOSIDASE"/>
    <property type="match status" value="1"/>
</dbReference>
<feature type="active site" description="Proton acceptor" evidence="4">
    <location>
        <position position="45"/>
    </location>
</feature>
<dbReference type="Gene3D" id="2.60.120.200">
    <property type="match status" value="1"/>
</dbReference>
<dbReference type="Gene3D" id="2.115.10.20">
    <property type="entry name" value="Glycosyl hydrolase domain, family 43"/>
    <property type="match status" value="1"/>
</dbReference>
<dbReference type="PANTHER" id="PTHR42812:SF5">
    <property type="entry name" value="ENDO-ARABINASE"/>
    <property type="match status" value="1"/>
</dbReference>
<dbReference type="Proteomes" id="UP000252081">
    <property type="component" value="Unassembled WGS sequence"/>
</dbReference>
<evidence type="ECO:0000256" key="3">
    <source>
        <dbReference type="ARBA" id="ARBA00023295"/>
    </source>
</evidence>
<evidence type="ECO:0000256" key="4">
    <source>
        <dbReference type="PIRSR" id="PIRSR606710-1"/>
    </source>
</evidence>
<sequence length="509" mass="57428">MKSMRKKIKLPWSVALTVIVKLLLTANLLSAQTPIEPVIAGDFADPSIIRANNQYYAVGTSSEWAPHFPVYTSTNLLNWKQSGYVFDKAPAWTSGSFWAPEYDYHDKTYFIYYTARKKKDNLSCIGVATSKYPDRGFVDQGIIIDYGKEAIDAFVYLDGNQRYITFKAYGLDKRPIEILAYRLSKNGLKVEGKPFSLLKDDERIGLEGQSFLKKDGYYYLFYSAGNCCGAQCDYNVRVARSKSFAGPYEKYEKNPLLMENEYWKCSGHGTFVKATDGEYHYLYHAYNKKTNVFSGRQGMLAQLSWSGKDGWPVLKEQSGPCVNQDLKLLFTQPKADKRWQWDFRNSSPKISQNHGLLHLSGSINKNNLTGIALTIRPVSGVFEASTTVANTNKALKGLVYYGDAGAAVGVGVSGDEVVFWKVENKIKTVLSKSKIQAKGPVELKMKVADDLSLLVFFKQGNHEWKNVPIQEKISVNFLPQWDRSPRVGLHFNGSINQNADFSSFSVKYY</sequence>
<keyword evidence="2 6" id="KW-0378">Hydrolase</keyword>
<dbReference type="AlphaFoldDB" id="A0A366LA11"/>
<dbReference type="EMBL" id="QNQU01000004">
    <property type="protein sequence ID" value="RBQ09972.1"/>
    <property type="molecule type" value="Genomic_DNA"/>
</dbReference>
<evidence type="ECO:0000313" key="8">
    <source>
        <dbReference type="Proteomes" id="UP000252081"/>
    </source>
</evidence>
<name>A0A366LA11_9SPHI</name>
<evidence type="ECO:0000256" key="2">
    <source>
        <dbReference type="ARBA" id="ARBA00022801"/>
    </source>
</evidence>
<reference evidence="7 8" key="1">
    <citation type="submission" date="2018-07" db="EMBL/GenBank/DDBJ databases">
        <title>A draft genome of a endophytic bacteria, a new species of Pedobacter.</title>
        <authorList>
            <person name="Zhang Z.D."/>
            <person name="Chen Z.J."/>
        </authorList>
    </citation>
    <scope>NUCLEOTIDE SEQUENCE [LARGE SCALE GENOMIC DNA]</scope>
    <source>
        <strain evidence="7 8">RS10</strain>
    </source>
</reference>
<dbReference type="InterPro" id="IPR051795">
    <property type="entry name" value="Glycosyl_Hydrlase_43"/>
</dbReference>
<proteinExistence type="inferred from homology"/>
<keyword evidence="8" id="KW-1185">Reference proteome</keyword>
<keyword evidence="3 6" id="KW-0326">Glycosidase</keyword>
<dbReference type="Pfam" id="PF04616">
    <property type="entry name" value="Glyco_hydro_43"/>
    <property type="match status" value="1"/>
</dbReference>
<dbReference type="GO" id="GO:0005975">
    <property type="term" value="P:carbohydrate metabolic process"/>
    <property type="evidence" value="ECO:0007669"/>
    <property type="project" value="InterPro"/>
</dbReference>
<feature type="active site" description="Proton donor" evidence="4">
    <location>
        <position position="207"/>
    </location>
</feature>
<feature type="site" description="Important for catalytic activity, responsible for pKa modulation of the active site Glu and correct orientation of both the proton donor and substrate" evidence="5">
    <location>
        <position position="152"/>
    </location>
</feature>
<evidence type="ECO:0000313" key="7">
    <source>
        <dbReference type="EMBL" id="RBQ09972.1"/>
    </source>
</evidence>
<accession>A0A366LA11</accession>